<evidence type="ECO:0000313" key="4">
    <source>
        <dbReference type="EMBL" id="KAK4805739.1"/>
    </source>
</evidence>
<feature type="compositionally biased region" description="Low complexity" evidence="2">
    <location>
        <begin position="287"/>
        <end position="296"/>
    </location>
</feature>
<dbReference type="InterPro" id="IPR003877">
    <property type="entry name" value="SPRY_dom"/>
</dbReference>
<dbReference type="Gene3D" id="2.60.120.920">
    <property type="match status" value="2"/>
</dbReference>
<dbReference type="FunFam" id="2.60.120.920:FF:000004">
    <property type="entry name" value="Butyrophilin subfamily 1 member A1"/>
    <property type="match status" value="2"/>
</dbReference>
<feature type="coiled-coil region" evidence="1">
    <location>
        <begin position="422"/>
        <end position="456"/>
    </location>
</feature>
<feature type="region of interest" description="Disordered" evidence="2">
    <location>
        <begin position="14"/>
        <end position="68"/>
    </location>
</feature>
<proteinExistence type="predicted"/>
<keyword evidence="1" id="KW-0175">Coiled coil</keyword>
<dbReference type="Pfam" id="PF13765">
    <property type="entry name" value="PRY"/>
    <property type="match status" value="2"/>
</dbReference>
<dbReference type="PANTHER" id="PTHR24103">
    <property type="entry name" value="E3 UBIQUITIN-PROTEIN LIGASE TRIM"/>
    <property type="match status" value="1"/>
</dbReference>
<evidence type="ECO:0000256" key="1">
    <source>
        <dbReference type="SAM" id="Coils"/>
    </source>
</evidence>
<reference evidence="4 5" key="1">
    <citation type="journal article" date="2023" name="J. Hered.">
        <title>Chromosome-level genome of the wood stork (Mycteria americana) provides insight into avian chromosome evolution.</title>
        <authorList>
            <person name="Flamio R. Jr."/>
            <person name="Ramstad K.M."/>
        </authorList>
    </citation>
    <scope>NUCLEOTIDE SEQUENCE [LARGE SCALE GENOMIC DNA]</scope>
    <source>
        <strain evidence="4">JAX WOST 10</strain>
    </source>
</reference>
<dbReference type="InterPro" id="IPR043136">
    <property type="entry name" value="B30.2/SPRY_sf"/>
</dbReference>
<dbReference type="PRINTS" id="PR01407">
    <property type="entry name" value="BUTYPHLNCDUF"/>
</dbReference>
<feature type="compositionally biased region" description="Basic and acidic residues" evidence="2">
    <location>
        <begin position="37"/>
        <end position="68"/>
    </location>
</feature>
<dbReference type="Proteomes" id="UP001333110">
    <property type="component" value="Unassembled WGS sequence"/>
</dbReference>
<accession>A0AAN7MHU5</accession>
<dbReference type="InterPro" id="IPR006574">
    <property type="entry name" value="PRY"/>
</dbReference>
<keyword evidence="5" id="KW-1185">Reference proteome</keyword>
<feature type="region of interest" description="Disordered" evidence="2">
    <location>
        <begin position="282"/>
        <end position="302"/>
    </location>
</feature>
<feature type="region of interest" description="Disordered" evidence="2">
    <location>
        <begin position="398"/>
        <end position="417"/>
    </location>
</feature>
<dbReference type="InterPro" id="IPR013320">
    <property type="entry name" value="ConA-like_dom_sf"/>
</dbReference>
<evidence type="ECO:0000259" key="3">
    <source>
        <dbReference type="PROSITE" id="PS50188"/>
    </source>
</evidence>
<protein>
    <recommendedName>
        <fullName evidence="3">B30.2/SPRY domain-containing protein</fullName>
    </recommendedName>
</protein>
<feature type="domain" description="B30.2/SPRY" evidence="3">
    <location>
        <begin position="603"/>
        <end position="792"/>
    </location>
</feature>
<dbReference type="SUPFAM" id="SSF49899">
    <property type="entry name" value="Concanavalin A-like lectins/glucanases"/>
    <property type="match status" value="2"/>
</dbReference>
<gene>
    <name evidence="4" type="ORF">QYF61_021838</name>
</gene>
<comment type="caution">
    <text evidence="4">The sequence shown here is derived from an EMBL/GenBank/DDBJ whole genome shotgun (WGS) entry which is preliminary data.</text>
</comment>
<dbReference type="SMART" id="SM00449">
    <property type="entry name" value="SPRY"/>
    <property type="match status" value="2"/>
</dbReference>
<sequence length="792" mass="89825">MGWRGEGLTRVAAFRESNGERHTKIGELTAEVEDRDSEVQELKDRKAEESDLERAERTAQIGERDTKIDELSAEIGKEEEKMVNVTLDPETAHPRLILSKDQKSVRWEYMLQESPDSPERFDADPCVLGCEVFTSGRHYWVVDLEEGQYCAVGVSKESLQRKGPISFNPEEGIWAVQQWGFKNRALTSPPTLLNLPRVPRKIRISLDYEWGEVAFFDVENKIPIFTFPPASFAGERIRPWFWVELGSLSLRLELLSAAPPSSTHAETFYMFAPLQAARGRGTRKAGEAAAMASGSSRAREGGEESTHHTVLQHRADPGCLGCDPTGCGAGTARSWPERGRLGDAEAVDHRSRLRKGNFQPKLHLEHLEEKLKLLGLEGGREEKERLCSWRKRTFTFKGDAKASGSSRDGPRACGGPTTAYVEESAQEDKKQIHSDLEKLKKQREEILELKISGERRCQDYLTQTEVERQKIVSEFQQLRRFLKEQELVLLARLGELDREMMRRQEEEETKMSGEISLLDILICEMEKMLEQPASRFLQDARSTVDRYVLFHHPRPNGERFASRWEMGSARRMMETFSDLERRLRVVSRQNDVLRETLGRFQDILPSKLEKEQGPSLGGDGKAFVTLDPDTANAQLLLSRDRRGVRWTDAGQDLPTTPQRFDASCCVLGCRGFTAGRHGWEVEVAGGRTWALGVARRSLPRKGWLEFRPEKGIWAMGRCGNRYRAFTSPITTFLATGETGRVRVALDYEGGQVAFYLAEHQPPIFTFQKASFGGESIFPFFWVGRGSHLRLCP</sequence>
<dbReference type="Pfam" id="PF00622">
    <property type="entry name" value="SPRY"/>
    <property type="match status" value="2"/>
</dbReference>
<dbReference type="EMBL" id="JAUNZN010000064">
    <property type="protein sequence ID" value="KAK4805739.1"/>
    <property type="molecule type" value="Genomic_DNA"/>
</dbReference>
<evidence type="ECO:0000256" key="2">
    <source>
        <dbReference type="SAM" id="MobiDB-lite"/>
    </source>
</evidence>
<dbReference type="InterPro" id="IPR050143">
    <property type="entry name" value="TRIM/RBCC"/>
</dbReference>
<organism evidence="4 5">
    <name type="scientific">Mycteria americana</name>
    <name type="common">Wood stork</name>
    <dbReference type="NCBI Taxonomy" id="33587"/>
    <lineage>
        <taxon>Eukaryota</taxon>
        <taxon>Metazoa</taxon>
        <taxon>Chordata</taxon>
        <taxon>Craniata</taxon>
        <taxon>Vertebrata</taxon>
        <taxon>Euteleostomi</taxon>
        <taxon>Archelosauria</taxon>
        <taxon>Archosauria</taxon>
        <taxon>Dinosauria</taxon>
        <taxon>Saurischia</taxon>
        <taxon>Theropoda</taxon>
        <taxon>Coelurosauria</taxon>
        <taxon>Aves</taxon>
        <taxon>Neognathae</taxon>
        <taxon>Neoaves</taxon>
        <taxon>Aequornithes</taxon>
        <taxon>Ciconiiformes</taxon>
        <taxon>Ciconiidae</taxon>
        <taxon>Mycteria</taxon>
    </lineage>
</organism>
<dbReference type="InterPro" id="IPR003879">
    <property type="entry name" value="Butyrophylin_SPRY"/>
</dbReference>
<evidence type="ECO:0000313" key="5">
    <source>
        <dbReference type="Proteomes" id="UP001333110"/>
    </source>
</evidence>
<dbReference type="CDD" id="cd12888">
    <property type="entry name" value="SPRY_PRY_TRIM7_like"/>
    <property type="match status" value="2"/>
</dbReference>
<dbReference type="PROSITE" id="PS50188">
    <property type="entry name" value="B302_SPRY"/>
    <property type="match status" value="2"/>
</dbReference>
<dbReference type="InterPro" id="IPR001870">
    <property type="entry name" value="B30.2/SPRY"/>
</dbReference>
<dbReference type="SMART" id="SM00589">
    <property type="entry name" value="PRY"/>
    <property type="match status" value="2"/>
</dbReference>
<name>A0AAN7MHU5_MYCAM</name>
<dbReference type="AlphaFoldDB" id="A0AAN7MHU5"/>
<feature type="domain" description="B30.2/SPRY" evidence="3">
    <location>
        <begin position="65"/>
        <end position="259"/>
    </location>
</feature>